<reference evidence="1 2" key="1">
    <citation type="submission" date="2016-07" db="EMBL/GenBank/DDBJ databases">
        <authorList>
            <person name="Yuval B."/>
        </authorList>
    </citation>
    <scope>NUCLEOTIDE SEQUENCE [LARGE SCALE GENOMIC DNA]</scope>
    <source>
        <strain evidence="1 2">IL</strain>
    </source>
</reference>
<evidence type="ECO:0000313" key="2">
    <source>
        <dbReference type="Proteomes" id="UP000243534"/>
    </source>
</evidence>
<evidence type="ECO:0000313" key="1">
    <source>
        <dbReference type="EMBL" id="OFC58100.1"/>
    </source>
</evidence>
<dbReference type="AlphaFoldDB" id="A0A1E7YUE4"/>
<comment type="caution">
    <text evidence="1">The sequence shown here is derived from an EMBL/GenBank/DDBJ whole genome shotgun (WGS) entry which is preliminary data.</text>
</comment>
<gene>
    <name evidence="1" type="ORF">BBW68_03510</name>
</gene>
<organism evidence="1 2">
    <name type="scientific">Candidatus Erwinia dacicola</name>
    <dbReference type="NCBI Taxonomy" id="252393"/>
    <lineage>
        <taxon>Bacteria</taxon>
        <taxon>Pseudomonadati</taxon>
        <taxon>Pseudomonadota</taxon>
        <taxon>Gammaproteobacteria</taxon>
        <taxon>Enterobacterales</taxon>
        <taxon>Erwiniaceae</taxon>
        <taxon>Erwinia</taxon>
    </lineage>
</organism>
<dbReference type="Proteomes" id="UP000243534">
    <property type="component" value="Unassembled WGS sequence"/>
</dbReference>
<dbReference type="EMBL" id="MAYS01000608">
    <property type="protein sequence ID" value="OFC58100.1"/>
    <property type="molecule type" value="Genomic_DNA"/>
</dbReference>
<sequence>MREHPSRLAVRAKPHSVIVIRLTGDYQLIAIRAKIFAQNAAKILLGQVGRRAVVIDQIKMSDTVIKSMA</sequence>
<proteinExistence type="predicted"/>
<protein>
    <submittedName>
        <fullName evidence="1">Uncharacterized protein</fullName>
    </submittedName>
</protein>
<name>A0A1E7YUE4_9GAMM</name>
<accession>A0A1E7YUE4</accession>